<protein>
    <submittedName>
        <fullName evidence="1">DNA/RNA polymerase</fullName>
    </submittedName>
</protein>
<dbReference type="InterPro" id="IPR051320">
    <property type="entry name" value="Viral_Replic_Matur_Polypro"/>
</dbReference>
<evidence type="ECO:0000313" key="2">
    <source>
        <dbReference type="Proteomes" id="UP000297245"/>
    </source>
</evidence>
<sequence length="197" mass="21782">QIEEEEKAGRFEPTVSSYRSSMFPVAKKNGVQLVVNLEPLNSVVIQDSSLPPNVNEFAEDFVGFSYYGLFDLFSGFDARWVNPKSRPLQAFHTPVGARQQCTLVQGYTNSVQEFQRCVQHALYHVQSFAKNFVDDCGVKGPPTRYGEEKIPGNDQIGRAFYEYAQNVDLTLGAMILAGVTASGHKAILAALKLKIVG</sequence>
<dbReference type="InterPro" id="IPR043502">
    <property type="entry name" value="DNA/RNA_pol_sf"/>
</dbReference>
<dbReference type="AlphaFoldDB" id="A0A4S8LP40"/>
<reference evidence="1 2" key="1">
    <citation type="journal article" date="2019" name="Nat. Ecol. Evol.">
        <title>Megaphylogeny resolves global patterns of mushroom evolution.</title>
        <authorList>
            <person name="Varga T."/>
            <person name="Krizsan K."/>
            <person name="Foldi C."/>
            <person name="Dima B."/>
            <person name="Sanchez-Garcia M."/>
            <person name="Sanchez-Ramirez S."/>
            <person name="Szollosi G.J."/>
            <person name="Szarkandi J.G."/>
            <person name="Papp V."/>
            <person name="Albert L."/>
            <person name="Andreopoulos W."/>
            <person name="Angelini C."/>
            <person name="Antonin V."/>
            <person name="Barry K.W."/>
            <person name="Bougher N.L."/>
            <person name="Buchanan P."/>
            <person name="Buyck B."/>
            <person name="Bense V."/>
            <person name="Catcheside P."/>
            <person name="Chovatia M."/>
            <person name="Cooper J."/>
            <person name="Damon W."/>
            <person name="Desjardin D."/>
            <person name="Finy P."/>
            <person name="Geml J."/>
            <person name="Haridas S."/>
            <person name="Hughes K."/>
            <person name="Justo A."/>
            <person name="Karasinski D."/>
            <person name="Kautmanova I."/>
            <person name="Kiss B."/>
            <person name="Kocsube S."/>
            <person name="Kotiranta H."/>
            <person name="LaButti K.M."/>
            <person name="Lechner B.E."/>
            <person name="Liimatainen K."/>
            <person name="Lipzen A."/>
            <person name="Lukacs Z."/>
            <person name="Mihaltcheva S."/>
            <person name="Morgado L.N."/>
            <person name="Niskanen T."/>
            <person name="Noordeloos M.E."/>
            <person name="Ohm R.A."/>
            <person name="Ortiz-Santana B."/>
            <person name="Ovrebo C."/>
            <person name="Racz N."/>
            <person name="Riley R."/>
            <person name="Savchenko A."/>
            <person name="Shiryaev A."/>
            <person name="Soop K."/>
            <person name="Spirin V."/>
            <person name="Szebenyi C."/>
            <person name="Tomsovsky M."/>
            <person name="Tulloss R.E."/>
            <person name="Uehling J."/>
            <person name="Grigoriev I.V."/>
            <person name="Vagvolgyi C."/>
            <person name="Papp T."/>
            <person name="Martin F.M."/>
            <person name="Miettinen O."/>
            <person name="Hibbett D.S."/>
            <person name="Nagy L.G."/>
        </authorList>
    </citation>
    <scope>NUCLEOTIDE SEQUENCE [LARGE SCALE GENOMIC DNA]</scope>
    <source>
        <strain evidence="1 2">CBS 962.96</strain>
    </source>
</reference>
<proteinExistence type="predicted"/>
<dbReference type="SUPFAM" id="SSF56672">
    <property type="entry name" value="DNA/RNA polymerases"/>
    <property type="match status" value="1"/>
</dbReference>
<name>A0A4S8LP40_DENBC</name>
<keyword evidence="2" id="KW-1185">Reference proteome</keyword>
<dbReference type="InterPro" id="IPR043128">
    <property type="entry name" value="Rev_trsase/Diguanyl_cyclase"/>
</dbReference>
<dbReference type="PANTHER" id="PTHR33064">
    <property type="entry name" value="POL PROTEIN"/>
    <property type="match status" value="1"/>
</dbReference>
<organism evidence="1 2">
    <name type="scientific">Dendrothele bispora (strain CBS 962.96)</name>
    <dbReference type="NCBI Taxonomy" id="1314807"/>
    <lineage>
        <taxon>Eukaryota</taxon>
        <taxon>Fungi</taxon>
        <taxon>Dikarya</taxon>
        <taxon>Basidiomycota</taxon>
        <taxon>Agaricomycotina</taxon>
        <taxon>Agaricomycetes</taxon>
        <taxon>Agaricomycetidae</taxon>
        <taxon>Agaricales</taxon>
        <taxon>Agaricales incertae sedis</taxon>
        <taxon>Dendrothele</taxon>
    </lineage>
</organism>
<dbReference type="CDD" id="cd01647">
    <property type="entry name" value="RT_LTR"/>
    <property type="match status" value="1"/>
</dbReference>
<feature type="non-terminal residue" evidence="1">
    <location>
        <position position="197"/>
    </location>
</feature>
<accession>A0A4S8LP40</accession>
<gene>
    <name evidence="1" type="ORF">K435DRAFT_627399</name>
</gene>
<dbReference type="Proteomes" id="UP000297245">
    <property type="component" value="Unassembled WGS sequence"/>
</dbReference>
<dbReference type="EMBL" id="ML179316">
    <property type="protein sequence ID" value="THU91074.1"/>
    <property type="molecule type" value="Genomic_DNA"/>
</dbReference>
<dbReference type="PANTHER" id="PTHR33064:SF37">
    <property type="entry name" value="RIBONUCLEASE H"/>
    <property type="match status" value="1"/>
</dbReference>
<dbReference type="OrthoDB" id="5599163at2759"/>
<dbReference type="Gene3D" id="3.30.70.270">
    <property type="match status" value="1"/>
</dbReference>
<dbReference type="Gene3D" id="3.10.10.10">
    <property type="entry name" value="HIV Type 1 Reverse Transcriptase, subunit A, domain 1"/>
    <property type="match status" value="1"/>
</dbReference>
<feature type="non-terminal residue" evidence="1">
    <location>
        <position position="1"/>
    </location>
</feature>
<evidence type="ECO:0000313" key="1">
    <source>
        <dbReference type="EMBL" id="THU91074.1"/>
    </source>
</evidence>